<accession>A0ABW8KXU6</accession>
<sequence length="42" mass="4495">MSARVVKAFRQGQKTDANDALAIGIAAQQPTVKPSRLLSINE</sequence>
<dbReference type="Proteomes" id="UP001620262">
    <property type="component" value="Unassembled WGS sequence"/>
</dbReference>
<organism evidence="1 2">
    <name type="scientific">Pseudoalteromonas rhizosphaerae</name>
    <dbReference type="NCBI Taxonomy" id="2518973"/>
    <lineage>
        <taxon>Bacteria</taxon>
        <taxon>Pseudomonadati</taxon>
        <taxon>Pseudomonadota</taxon>
        <taxon>Gammaproteobacteria</taxon>
        <taxon>Alteromonadales</taxon>
        <taxon>Pseudoalteromonadaceae</taxon>
        <taxon>Pseudoalteromonas</taxon>
    </lineage>
</organism>
<keyword evidence="2" id="KW-1185">Reference proteome</keyword>
<gene>
    <name evidence="1" type="ORF">ACI2JU_11915</name>
</gene>
<reference evidence="1 2" key="1">
    <citation type="submission" date="2024-11" db="EMBL/GenBank/DDBJ databases">
        <title>The Natural Products Discovery Center: Release of the First 8490 Sequenced Strains for Exploring Actinobacteria Biosynthetic Diversity.</title>
        <authorList>
            <person name="Kalkreuter E."/>
            <person name="Kautsar S.A."/>
            <person name="Yang D."/>
            <person name="Bader C.D."/>
            <person name="Teijaro C.N."/>
            <person name="Fluegel L."/>
            <person name="Davis C.M."/>
            <person name="Simpson J.R."/>
            <person name="Lauterbach L."/>
            <person name="Steele A.D."/>
            <person name="Gui C."/>
            <person name="Meng S."/>
            <person name="Li G."/>
            <person name="Viehrig K."/>
            <person name="Ye F."/>
            <person name="Su P."/>
            <person name="Kiefer A.F."/>
            <person name="Nichols A."/>
            <person name="Cepeda A.J."/>
            <person name="Yan W."/>
            <person name="Fan B."/>
            <person name="Jiang Y."/>
            <person name="Adhikari A."/>
            <person name="Zheng C.-J."/>
            <person name="Schuster L."/>
            <person name="Cowan T.M."/>
            <person name="Smanski M.J."/>
            <person name="Chevrette M.G."/>
            <person name="De Carvalho L.P.S."/>
            <person name="Shen B."/>
        </authorList>
    </citation>
    <scope>NUCLEOTIDE SEQUENCE [LARGE SCALE GENOMIC DNA]</scope>
    <source>
        <strain evidence="1 2">NPDC078403</strain>
    </source>
</reference>
<protein>
    <recommendedName>
        <fullName evidence="3">Transposase IS111A/IS1328/IS1533 N-terminal domain-containing protein</fullName>
    </recommendedName>
</protein>
<evidence type="ECO:0008006" key="3">
    <source>
        <dbReference type="Google" id="ProtNLM"/>
    </source>
</evidence>
<evidence type="ECO:0000313" key="1">
    <source>
        <dbReference type="EMBL" id="MFK3864568.1"/>
    </source>
</evidence>
<comment type="caution">
    <text evidence="1">The sequence shown here is derived from an EMBL/GenBank/DDBJ whole genome shotgun (WGS) entry which is preliminary data.</text>
</comment>
<proteinExistence type="predicted"/>
<name>A0ABW8KXU6_9GAMM</name>
<evidence type="ECO:0000313" key="2">
    <source>
        <dbReference type="Proteomes" id="UP001620262"/>
    </source>
</evidence>
<dbReference type="EMBL" id="JBJDOT010000014">
    <property type="protein sequence ID" value="MFK3864568.1"/>
    <property type="molecule type" value="Genomic_DNA"/>
</dbReference>
<dbReference type="RefSeq" id="WP_404675514.1">
    <property type="nucleotide sequence ID" value="NZ_JBJDOT010000014.1"/>
</dbReference>